<dbReference type="Gene3D" id="3.30.9.80">
    <property type="match status" value="1"/>
</dbReference>
<evidence type="ECO:0000313" key="2">
    <source>
        <dbReference type="EMBL" id="MZL33201.1"/>
    </source>
</evidence>
<organism evidence="2 3">
    <name type="scientific">Blautia wexlerae</name>
    <dbReference type="NCBI Taxonomy" id="418240"/>
    <lineage>
        <taxon>Bacteria</taxon>
        <taxon>Bacillati</taxon>
        <taxon>Bacillota</taxon>
        <taxon>Clostridia</taxon>
        <taxon>Lachnospirales</taxon>
        <taxon>Lachnospiraceae</taxon>
        <taxon>Blautia</taxon>
    </lineage>
</organism>
<dbReference type="InterPro" id="IPR010354">
    <property type="entry name" value="Oleate_hydratase"/>
</dbReference>
<name>A0A6L8T473_9FIRM</name>
<dbReference type="EC" id="4.2.1.53" evidence="2"/>
<reference evidence="2 3" key="1">
    <citation type="journal article" date="2019" name="Nat. Med.">
        <title>A library of human gut bacterial isolates paired with longitudinal multiomics data enables mechanistic microbiome research.</title>
        <authorList>
            <person name="Poyet M."/>
            <person name="Groussin M."/>
            <person name="Gibbons S.M."/>
            <person name="Avila-Pacheco J."/>
            <person name="Jiang X."/>
            <person name="Kearney S.M."/>
            <person name="Perrotta A.R."/>
            <person name="Berdy B."/>
            <person name="Zhao S."/>
            <person name="Lieberman T.D."/>
            <person name="Swanson P.K."/>
            <person name="Smith M."/>
            <person name="Roesemann S."/>
            <person name="Alexander J.E."/>
            <person name="Rich S.A."/>
            <person name="Livny J."/>
            <person name="Vlamakis H."/>
            <person name="Clish C."/>
            <person name="Bullock K."/>
            <person name="Deik A."/>
            <person name="Scott J."/>
            <person name="Pierce K.A."/>
            <person name="Xavier R.J."/>
            <person name="Alm E.J."/>
        </authorList>
    </citation>
    <scope>NUCLEOTIDE SEQUENCE [LARGE SCALE GENOMIC DNA]</scope>
    <source>
        <strain evidence="2 3">BIOML-A1</strain>
    </source>
</reference>
<accession>A0A6L8T473</accession>
<dbReference type="PANTHER" id="PTHR37417:SF3">
    <property type="entry name" value="MYOSIN-CROSSREACTIVE PROTEIN"/>
    <property type="match status" value="1"/>
</dbReference>
<comment type="caution">
    <text evidence="2">The sequence shown here is derived from an EMBL/GenBank/DDBJ whole genome shotgun (WGS) entry which is preliminary data.</text>
</comment>
<dbReference type="EMBL" id="WWVQ01000015">
    <property type="protein sequence ID" value="MZL33201.1"/>
    <property type="molecule type" value="Genomic_DNA"/>
</dbReference>
<keyword evidence="1" id="KW-0732">Signal</keyword>
<feature type="signal peptide" evidence="1">
    <location>
        <begin position="1"/>
        <end position="24"/>
    </location>
</feature>
<dbReference type="PANTHER" id="PTHR37417">
    <property type="entry name" value="67 KDA MYOSIN-CROSS-REACTIVE ANTIGEN FAMILY PROTEIN (AFU_ORTHOLOGUE AFUA_5G09970)"/>
    <property type="match status" value="1"/>
</dbReference>
<dbReference type="GO" id="GO:0006631">
    <property type="term" value="P:fatty acid metabolic process"/>
    <property type="evidence" value="ECO:0007669"/>
    <property type="project" value="InterPro"/>
</dbReference>
<dbReference type="Proteomes" id="UP000477285">
    <property type="component" value="Unassembled WGS sequence"/>
</dbReference>
<feature type="chain" id="PRO_5027088883" evidence="1">
    <location>
        <begin position="25"/>
        <end position="659"/>
    </location>
</feature>
<proteinExistence type="predicted"/>
<dbReference type="AlphaFoldDB" id="A0A6L8T473"/>
<sequence length="659" mass="74439">MMSKNKGLGLVSALAVGAGVAAVAAGKKYKTAETKKKEDYDALHNTSEYRNTERGKYEKNSKGIYYTNGNYEAFARPRKPEGVDDKHAYIVGSGLASLAAACFLVRDGQMPGKNIHILEAMDIAGGACDGIFDPSRGYVMRGGREMENHFECLWDLFRSIPSIETPGVSVLDEYYWLNKEDPNYSLCRATKERGKDAHTDGKFNLSQKGCMEIMKLFMTKDEDLYDKTIEDVFDDEVFDSTFWLYWRTMFAFENWHSALEMKLYFQRFIHHISGLPDFSALKFTKYNQYESLILPMQKYLEEAGVEFQFNTEVTNVLFEFEGNKKIAKAIECKVNGVEKGIVLTENDFVFVTNGSCTEGTIYGDQNHAPNGDAEVRTSGCWSLWKNIAKQDPSFGHPEKFCSDIAKTNWESATVTTLDDKIIPYITDICKRDPRTGKVVTGGIVSCQDSSWLLSWTINRQGQFKDQDKDKVCVWVYGLFTDVPGDYVKKPMKECTGKEITEEWLYHLGVPVDQIEDMAENSAVCVPTMMPYITAFFMPRTKGDRPDVIPDGCVNFAFLGQFADTPRDTVFTTEYSVRTAMEAVYGLLGVDRGVPEVWGSVYDIRELLDSSVKLMDGKSPLEIELPGPLDMLKKPLLKAVKGTVIEKVLRDHDVIKDYMM</sequence>
<dbReference type="Pfam" id="PF06100">
    <property type="entry name" value="MCRA"/>
    <property type="match status" value="1"/>
</dbReference>
<dbReference type="InterPro" id="IPR036188">
    <property type="entry name" value="FAD/NAD-bd_sf"/>
</dbReference>
<dbReference type="GO" id="GO:0050151">
    <property type="term" value="F:oleate hydratase activity"/>
    <property type="evidence" value="ECO:0007669"/>
    <property type="project" value="UniProtKB-EC"/>
</dbReference>
<dbReference type="Gene3D" id="3.50.50.60">
    <property type="entry name" value="FAD/NAD(P)-binding domain"/>
    <property type="match status" value="2"/>
</dbReference>
<dbReference type="NCBIfam" id="NF010584">
    <property type="entry name" value="PRK13977.1"/>
    <property type="match status" value="1"/>
</dbReference>
<gene>
    <name evidence="2" type="ORF">GT728_08315</name>
</gene>
<dbReference type="GO" id="GO:0071949">
    <property type="term" value="F:FAD binding"/>
    <property type="evidence" value="ECO:0007669"/>
    <property type="project" value="InterPro"/>
</dbReference>
<evidence type="ECO:0000313" key="3">
    <source>
        <dbReference type="Proteomes" id="UP000477285"/>
    </source>
</evidence>
<evidence type="ECO:0000256" key="1">
    <source>
        <dbReference type="SAM" id="SignalP"/>
    </source>
</evidence>
<keyword evidence="2" id="KW-0456">Lyase</keyword>
<dbReference type="SUPFAM" id="SSF51905">
    <property type="entry name" value="FAD/NAD(P)-binding domain"/>
    <property type="match status" value="1"/>
</dbReference>
<protein>
    <submittedName>
        <fullName evidence="2">Oleate hydratase</fullName>
        <ecNumber evidence="2">4.2.1.53</ecNumber>
    </submittedName>
</protein>